<keyword evidence="2" id="KW-0012">Acyltransferase</keyword>
<evidence type="ECO:0000259" key="3">
    <source>
        <dbReference type="PROSITE" id="PS51186"/>
    </source>
</evidence>
<dbReference type="Gene3D" id="3.40.630.30">
    <property type="match status" value="2"/>
</dbReference>
<dbReference type="GO" id="GO:0016747">
    <property type="term" value="F:acyltransferase activity, transferring groups other than amino-acyl groups"/>
    <property type="evidence" value="ECO:0007669"/>
    <property type="project" value="InterPro"/>
</dbReference>
<dbReference type="EMBL" id="QWKP01000220">
    <property type="protein sequence ID" value="RHA37803.1"/>
    <property type="molecule type" value="Genomic_DNA"/>
</dbReference>
<feature type="domain" description="N-acetyltransferase" evidence="3">
    <location>
        <begin position="166"/>
        <end position="326"/>
    </location>
</feature>
<dbReference type="InterPro" id="IPR000182">
    <property type="entry name" value="GNAT_dom"/>
</dbReference>
<dbReference type="Pfam" id="PF00583">
    <property type="entry name" value="Acetyltransf_1"/>
    <property type="match status" value="2"/>
</dbReference>
<evidence type="ECO:0000256" key="2">
    <source>
        <dbReference type="ARBA" id="ARBA00023315"/>
    </source>
</evidence>
<gene>
    <name evidence="4" type="ORF">D1825_16365</name>
</gene>
<comment type="caution">
    <text evidence="4">The sequence shown here is derived from an EMBL/GenBank/DDBJ whole genome shotgun (WGS) entry which is preliminary data.</text>
</comment>
<organism evidence="4 5">
    <name type="scientific">Cellulomonas rhizosphaerae</name>
    <dbReference type="NCBI Taxonomy" id="2293719"/>
    <lineage>
        <taxon>Bacteria</taxon>
        <taxon>Bacillati</taxon>
        <taxon>Actinomycetota</taxon>
        <taxon>Actinomycetes</taxon>
        <taxon>Micrococcales</taxon>
        <taxon>Cellulomonadaceae</taxon>
        <taxon>Cellulomonas</taxon>
    </lineage>
</organism>
<accession>A0A413RHX2</accession>
<dbReference type="PANTHER" id="PTHR43877">
    <property type="entry name" value="AMINOALKYLPHOSPHONATE N-ACETYLTRANSFERASE-RELATED-RELATED"/>
    <property type="match status" value="1"/>
</dbReference>
<name>A0A413RHX2_9CELL</name>
<dbReference type="PANTHER" id="PTHR43877:SF2">
    <property type="entry name" value="AMINOALKYLPHOSPHONATE N-ACETYLTRANSFERASE-RELATED"/>
    <property type="match status" value="1"/>
</dbReference>
<dbReference type="OrthoDB" id="70840at2"/>
<proteinExistence type="predicted"/>
<feature type="domain" description="N-acetyltransferase" evidence="3">
    <location>
        <begin position="1"/>
        <end position="151"/>
    </location>
</feature>
<dbReference type="Proteomes" id="UP000283374">
    <property type="component" value="Unassembled WGS sequence"/>
</dbReference>
<reference evidence="4 5" key="1">
    <citation type="submission" date="2018-08" db="EMBL/GenBank/DDBJ databases">
        <title>Cellulomonas rhizosphaerae sp. nov., a novel actinomycete isolated from soil.</title>
        <authorList>
            <person name="Tian Y."/>
        </authorList>
    </citation>
    <scope>NUCLEOTIDE SEQUENCE [LARGE SCALE GENOMIC DNA]</scope>
    <source>
        <strain evidence="4 5">NEAU-TCZ24</strain>
    </source>
</reference>
<evidence type="ECO:0000313" key="5">
    <source>
        <dbReference type="Proteomes" id="UP000283374"/>
    </source>
</evidence>
<protein>
    <submittedName>
        <fullName evidence="4">GNAT family N-acetyltransferase</fullName>
    </submittedName>
</protein>
<keyword evidence="1 4" id="KW-0808">Transferase</keyword>
<dbReference type="PROSITE" id="PS51186">
    <property type="entry name" value="GNAT"/>
    <property type="match status" value="2"/>
</dbReference>
<dbReference type="CDD" id="cd04301">
    <property type="entry name" value="NAT_SF"/>
    <property type="match status" value="1"/>
</dbReference>
<dbReference type="SUPFAM" id="SSF55729">
    <property type="entry name" value="Acyl-CoA N-acyltransferases (Nat)"/>
    <property type="match status" value="2"/>
</dbReference>
<dbReference type="RefSeq" id="WP_118768477.1">
    <property type="nucleotide sequence ID" value="NZ_QWKP01000220.1"/>
</dbReference>
<evidence type="ECO:0000256" key="1">
    <source>
        <dbReference type="ARBA" id="ARBA00022679"/>
    </source>
</evidence>
<keyword evidence="5" id="KW-1185">Reference proteome</keyword>
<evidence type="ECO:0000313" key="4">
    <source>
        <dbReference type="EMBL" id="RHA37803.1"/>
    </source>
</evidence>
<dbReference type="InterPro" id="IPR050832">
    <property type="entry name" value="Bact_Acetyltransf"/>
</dbReference>
<sequence length="326" mass="35258">MTRLDLVAWDDPDAAALRVAQQAELRERYGEDDLGHDMTGESIVAMLVLRSDGEVVACGALRAADELGVATGELKRMFVPPAHRGRGYSRAVLAELERIALERGFERLVLETGPLQPEAIGLYLAAGYRSTENYGEYAGVVDSRCFAKSLVAELAPRRTTGERRPVVVERVTWDHPEAAHLRHRMFTEFNGPTYPELADLLEKAGGFWADDAAQGVGDLATWVARIDGVAVGCVSIRAPRDGYPAGSAELKKLFLEDAARGAGAARALLAVADDEARALGYTNLVLQTGIRQPEAVGLYLATGWRPIAPFGPYVADLHSLCFGKVL</sequence>
<dbReference type="AlphaFoldDB" id="A0A413RHX2"/>
<dbReference type="InterPro" id="IPR016181">
    <property type="entry name" value="Acyl_CoA_acyltransferase"/>
</dbReference>